<sequence length="126" mass="14413">MVYKLLHGTLPVELHHTSCNAVRKSPFRLSVTYAQKTTPQKYLKLGQGLTLQYVVCTRGPTFSWRRNTSKRLREPEFGWVDILTLSEPNSLTRALISCTEEGEESLIMKRGVSWIALLNLCLNEVF</sequence>
<reference evidence="2" key="1">
    <citation type="journal article" date="2015" name="Nat. Genet.">
        <title>The genome and transcriptome of the zoonotic hookworm Ancylostoma ceylanicum identify infection-specific gene families.</title>
        <authorList>
            <person name="Schwarz E.M."/>
            <person name="Hu Y."/>
            <person name="Antoshechkin I."/>
            <person name="Miller M.M."/>
            <person name="Sternberg P.W."/>
            <person name="Aroian R.V."/>
        </authorList>
    </citation>
    <scope>NUCLEOTIDE SEQUENCE</scope>
    <source>
        <strain evidence="2">HY135</strain>
    </source>
</reference>
<evidence type="ECO:0000313" key="2">
    <source>
        <dbReference type="Proteomes" id="UP000024635"/>
    </source>
</evidence>
<comment type="caution">
    <text evidence="1">The sequence shown here is derived from an EMBL/GenBank/DDBJ whole genome shotgun (WGS) entry which is preliminary data.</text>
</comment>
<protein>
    <submittedName>
        <fullName evidence="1">Uncharacterized protein</fullName>
    </submittedName>
</protein>
<gene>
    <name evidence="1" type="primary">Acey_s0257.g385</name>
    <name evidence="1" type="ORF">Y032_0257g385</name>
</gene>
<evidence type="ECO:0000313" key="1">
    <source>
        <dbReference type="EMBL" id="EYB87765.1"/>
    </source>
</evidence>
<name>A0A016SAV4_9BILA</name>
<dbReference type="EMBL" id="JARK01001593">
    <property type="protein sequence ID" value="EYB87765.1"/>
    <property type="molecule type" value="Genomic_DNA"/>
</dbReference>
<dbReference type="Proteomes" id="UP000024635">
    <property type="component" value="Unassembled WGS sequence"/>
</dbReference>
<organism evidence="1 2">
    <name type="scientific">Ancylostoma ceylanicum</name>
    <dbReference type="NCBI Taxonomy" id="53326"/>
    <lineage>
        <taxon>Eukaryota</taxon>
        <taxon>Metazoa</taxon>
        <taxon>Ecdysozoa</taxon>
        <taxon>Nematoda</taxon>
        <taxon>Chromadorea</taxon>
        <taxon>Rhabditida</taxon>
        <taxon>Rhabditina</taxon>
        <taxon>Rhabditomorpha</taxon>
        <taxon>Strongyloidea</taxon>
        <taxon>Ancylostomatidae</taxon>
        <taxon>Ancylostomatinae</taxon>
        <taxon>Ancylostoma</taxon>
    </lineage>
</organism>
<keyword evidence="2" id="KW-1185">Reference proteome</keyword>
<proteinExistence type="predicted"/>
<dbReference type="AlphaFoldDB" id="A0A016SAV4"/>
<accession>A0A016SAV4</accession>